<evidence type="ECO:0000256" key="5">
    <source>
        <dbReference type="ARBA" id="ARBA00022763"/>
    </source>
</evidence>
<dbReference type="SUPFAM" id="SSF52540">
    <property type="entry name" value="P-loop containing nucleoside triphosphate hydrolases"/>
    <property type="match status" value="1"/>
</dbReference>
<keyword evidence="5 9" id="KW-0227">DNA damage</keyword>
<keyword evidence="13" id="KW-1185">Reference proteome</keyword>
<evidence type="ECO:0000313" key="12">
    <source>
        <dbReference type="EMBL" id="CBW25025.1"/>
    </source>
</evidence>
<name>E1X269_HALMS</name>
<comment type="function">
    <text evidence="1 9">May be involved in recombinational repair of damaged DNA.</text>
</comment>
<evidence type="ECO:0000256" key="8">
    <source>
        <dbReference type="ARBA" id="ARBA00033408"/>
    </source>
</evidence>
<dbReference type="AlphaFoldDB" id="E1X269"/>
<dbReference type="Gene3D" id="3.40.50.300">
    <property type="entry name" value="P-loop containing nucleotide triphosphate hydrolases"/>
    <property type="match status" value="2"/>
</dbReference>
<dbReference type="Pfam" id="PF13476">
    <property type="entry name" value="AAA_23"/>
    <property type="match status" value="1"/>
</dbReference>
<dbReference type="InterPro" id="IPR038729">
    <property type="entry name" value="Rad50/SbcC_AAA"/>
</dbReference>
<dbReference type="GO" id="GO:0006310">
    <property type="term" value="P:DNA recombination"/>
    <property type="evidence" value="ECO:0007669"/>
    <property type="project" value="InterPro"/>
</dbReference>
<dbReference type="PIRSF" id="PIRSF003128">
    <property type="entry name" value="RecN"/>
    <property type="match status" value="1"/>
</dbReference>
<evidence type="ECO:0000313" key="13">
    <source>
        <dbReference type="Proteomes" id="UP000008963"/>
    </source>
</evidence>
<dbReference type="GO" id="GO:0006302">
    <property type="term" value="P:double-strand break repair"/>
    <property type="evidence" value="ECO:0007669"/>
    <property type="project" value="InterPro"/>
</dbReference>
<evidence type="ECO:0000256" key="1">
    <source>
        <dbReference type="ARBA" id="ARBA00003618"/>
    </source>
</evidence>
<evidence type="ECO:0000256" key="7">
    <source>
        <dbReference type="ARBA" id="ARBA00023204"/>
    </source>
</evidence>
<evidence type="ECO:0000256" key="9">
    <source>
        <dbReference type="PIRNR" id="PIRNR003128"/>
    </source>
</evidence>
<accession>E1X269</accession>
<keyword evidence="4" id="KW-0547">Nucleotide-binding</keyword>
<dbReference type="PANTHER" id="PTHR11059:SF0">
    <property type="entry name" value="DNA REPAIR PROTEIN RECN"/>
    <property type="match status" value="1"/>
</dbReference>
<protein>
    <recommendedName>
        <fullName evidence="3 9">DNA repair protein RecN</fullName>
    </recommendedName>
    <alternativeName>
        <fullName evidence="8 9">Recombination protein N</fullName>
    </alternativeName>
</protein>
<dbReference type="PATRIC" id="fig|862908.3.peg.82"/>
<comment type="similarity">
    <text evidence="2 9">Belongs to the RecN family.</text>
</comment>
<dbReference type="RefSeq" id="WP_014242814.1">
    <property type="nucleotide sequence ID" value="NC_016620.1"/>
</dbReference>
<dbReference type="KEGG" id="bmx:BMS_0085"/>
<evidence type="ECO:0000256" key="4">
    <source>
        <dbReference type="ARBA" id="ARBA00022741"/>
    </source>
</evidence>
<proteinExistence type="inferred from homology"/>
<feature type="domain" description="Rad50/SbcC-type AAA" evidence="11">
    <location>
        <begin position="10"/>
        <end position="223"/>
    </location>
</feature>
<organism evidence="12 13">
    <name type="scientific">Halobacteriovorax marinus (strain ATCC BAA-682 / DSM 15412 / SJ)</name>
    <name type="common">Bacteriovorax marinus</name>
    <dbReference type="NCBI Taxonomy" id="862908"/>
    <lineage>
        <taxon>Bacteria</taxon>
        <taxon>Pseudomonadati</taxon>
        <taxon>Bdellovibrionota</taxon>
        <taxon>Bacteriovoracia</taxon>
        <taxon>Bacteriovoracales</taxon>
        <taxon>Halobacteriovoraceae</taxon>
        <taxon>Halobacteriovorax</taxon>
    </lineage>
</organism>
<dbReference type="InterPro" id="IPR027417">
    <property type="entry name" value="P-loop_NTPase"/>
</dbReference>
<dbReference type="GO" id="GO:0009432">
    <property type="term" value="P:SOS response"/>
    <property type="evidence" value="ECO:0007669"/>
    <property type="project" value="TreeGrafter"/>
</dbReference>
<evidence type="ECO:0000256" key="3">
    <source>
        <dbReference type="ARBA" id="ARBA00021315"/>
    </source>
</evidence>
<reference evidence="13" key="1">
    <citation type="journal article" date="2013" name="ISME J.">
        <title>A small predatory core genome in the divergent marine Bacteriovorax marinus SJ and the terrestrial Bdellovibrio bacteriovorus.</title>
        <authorList>
            <person name="Crossman L.C."/>
            <person name="Chen H."/>
            <person name="Cerdeno-Tarraga A.M."/>
            <person name="Brooks K."/>
            <person name="Quail M.A."/>
            <person name="Pineiro S.A."/>
            <person name="Hobley L."/>
            <person name="Sockett R.E."/>
            <person name="Bentley S.D."/>
            <person name="Parkhill J."/>
            <person name="Williams H.N."/>
            <person name="Stine O.C."/>
        </authorList>
    </citation>
    <scope>NUCLEOTIDE SEQUENCE [LARGE SCALE GENOMIC DNA]</scope>
    <source>
        <strain evidence="13">ATCC BAA-682 / DSM 15412 / SJ</strain>
    </source>
</reference>
<evidence type="ECO:0000256" key="2">
    <source>
        <dbReference type="ARBA" id="ARBA00009441"/>
    </source>
</evidence>
<sequence>MKKDKLNLKSLTLNNFATFVNQEINFTDGFNVIVGETGSGKSLILDALQLVFGNRADKKIIRKNESFATVEAVFVCNSDTIKEYFAQLGHPFSGDEILIKRIITSEGSSKAYLNFQQCSLQTLSTISKRFIDLVGQFDNQKLLSEDYQMALLDEYSKNTTLLTKYRDHFTKLQSLQEELNTLIEKSKTKAQRKDYLEFQISELEKVNPSNDEEEQLIELKNSILDAQKKSESFTEANHILSESNSSILSLLNKFELQVNRYDLLSEVESSQLIEAKELLSELSFNISKKLNTDSDDSELQDIIEKLDSYQKLKRKFNVTTSELESIYNNFLDEYQLLENSDLEIKKISEKINSLKEKCWTFAHELHSERESYSTKLSKELTQKVKKLRMSGATIAIEVQTTDELSKNGISKIEFNAETNSGEGYYKVKDIASGGELSRILLALRQVLSKGDTVSVFLFDEIDTGIGGETAITIGKALEEVSSASQVIAITHLPQIAKFSRTLIDVSKKQEKSRTFSYTSEITQNNREQYIRDMAQL</sequence>
<dbReference type="GO" id="GO:0005524">
    <property type="term" value="F:ATP binding"/>
    <property type="evidence" value="ECO:0007669"/>
    <property type="project" value="UniProtKB-KW"/>
</dbReference>
<dbReference type="Proteomes" id="UP000008963">
    <property type="component" value="Chromosome"/>
</dbReference>
<feature type="coiled-coil region" evidence="10">
    <location>
        <begin position="165"/>
        <end position="229"/>
    </location>
</feature>
<dbReference type="STRING" id="862908.BMS_0085"/>
<evidence type="ECO:0000256" key="6">
    <source>
        <dbReference type="ARBA" id="ARBA00022840"/>
    </source>
</evidence>
<keyword evidence="10" id="KW-0175">Coiled coil</keyword>
<keyword evidence="7 9" id="KW-0234">DNA repair</keyword>
<gene>
    <name evidence="12" type="primary">recN</name>
    <name evidence="12" type="ordered locus">BMS_0085</name>
</gene>
<dbReference type="GO" id="GO:0043590">
    <property type="term" value="C:bacterial nucleoid"/>
    <property type="evidence" value="ECO:0007669"/>
    <property type="project" value="TreeGrafter"/>
</dbReference>
<dbReference type="EMBL" id="FQ312005">
    <property type="protein sequence ID" value="CBW25025.1"/>
    <property type="molecule type" value="Genomic_DNA"/>
</dbReference>
<dbReference type="PANTHER" id="PTHR11059">
    <property type="entry name" value="DNA REPAIR PROTEIN RECN"/>
    <property type="match status" value="1"/>
</dbReference>
<evidence type="ECO:0000256" key="10">
    <source>
        <dbReference type="SAM" id="Coils"/>
    </source>
</evidence>
<keyword evidence="6" id="KW-0067">ATP-binding</keyword>
<dbReference type="OrthoDB" id="9806954at2"/>
<dbReference type="GO" id="GO:0016887">
    <property type="term" value="F:ATP hydrolysis activity"/>
    <property type="evidence" value="ECO:0007669"/>
    <property type="project" value="InterPro"/>
</dbReference>
<evidence type="ECO:0000259" key="11">
    <source>
        <dbReference type="Pfam" id="PF13476"/>
    </source>
</evidence>
<dbReference type="HOGENOM" id="CLU_018297_3_1_7"/>
<dbReference type="InterPro" id="IPR004604">
    <property type="entry name" value="DNA_recomb/repair_RecN"/>
</dbReference>
<dbReference type="eggNOG" id="COG0497">
    <property type="taxonomic scope" value="Bacteria"/>
</dbReference>